<feature type="transmembrane region" description="Helical" evidence="11">
    <location>
        <begin position="1694"/>
        <end position="1715"/>
    </location>
</feature>
<feature type="transmembrane region" description="Helical" evidence="11">
    <location>
        <begin position="1190"/>
        <end position="1211"/>
    </location>
</feature>
<feature type="compositionally biased region" description="Polar residues" evidence="10">
    <location>
        <begin position="770"/>
        <end position="789"/>
    </location>
</feature>
<dbReference type="PROSITE" id="PS51493">
    <property type="entry name" value="AV_NSP4_PRO"/>
    <property type="match status" value="1"/>
</dbReference>
<dbReference type="PROSITE" id="PS51540">
    <property type="entry name" value="AV_PCP_BETA"/>
    <property type="match status" value="1"/>
</dbReference>
<feature type="region of interest" description="Disordered" evidence="10">
    <location>
        <begin position="1951"/>
        <end position="1975"/>
    </location>
</feature>
<accession>L0CQK2</accession>
<evidence type="ECO:0000259" key="12">
    <source>
        <dbReference type="PROSITE" id="PS51493"/>
    </source>
</evidence>
<dbReference type="Proteomes" id="UP000243013">
    <property type="component" value="Segment"/>
</dbReference>
<keyword evidence="4" id="KW-0479">Metal-binding</keyword>
<evidence type="ECO:0000256" key="11">
    <source>
        <dbReference type="SAM" id="Phobius"/>
    </source>
</evidence>
<evidence type="ECO:0000256" key="7">
    <source>
        <dbReference type="ARBA" id="ARBA00022870"/>
    </source>
</evidence>
<keyword evidence="8 11" id="KW-1133">Transmembrane helix</keyword>
<dbReference type="GO" id="GO:0006508">
    <property type="term" value="P:proteolysis"/>
    <property type="evidence" value="ECO:0007669"/>
    <property type="project" value="UniProtKB-KW"/>
</dbReference>
<feature type="domain" description="Peptidase S32" evidence="12">
    <location>
        <begin position="1415"/>
        <end position="1615"/>
    </location>
</feature>
<protein>
    <submittedName>
        <fullName evidence="15">ORF1a</fullName>
    </submittedName>
</protein>
<keyword evidence="9 11" id="KW-0472">Membrane</keyword>
<evidence type="ECO:0000256" key="4">
    <source>
        <dbReference type="ARBA" id="ARBA00022723"/>
    </source>
</evidence>
<feature type="compositionally biased region" description="Polar residues" evidence="10">
    <location>
        <begin position="508"/>
        <end position="518"/>
    </location>
</feature>
<dbReference type="RefSeq" id="YP_009505556.1">
    <property type="nucleotide sequence ID" value="NC_038292.1"/>
</dbReference>
<dbReference type="GeneID" id="37616416"/>
<dbReference type="Pfam" id="PF05411">
    <property type="entry name" value="Peptidase_C32"/>
    <property type="match status" value="1"/>
</dbReference>
<feature type="region of interest" description="Disordered" evidence="10">
    <location>
        <begin position="767"/>
        <end position="811"/>
    </location>
</feature>
<keyword evidence="16" id="KW-1185">Reference proteome</keyword>
<dbReference type="KEGG" id="vg:37616416"/>
<feature type="transmembrane region" description="Helical" evidence="11">
    <location>
        <begin position="1265"/>
        <end position="1283"/>
    </location>
</feature>
<dbReference type="Gene3D" id="2.40.10.10">
    <property type="entry name" value="Trypsin-like serine proteases"/>
    <property type="match status" value="2"/>
</dbReference>
<dbReference type="Pfam" id="PF05412">
    <property type="entry name" value="Peptidase_C33"/>
    <property type="match status" value="1"/>
</dbReference>
<dbReference type="Pfam" id="PF05579">
    <property type="entry name" value="Peptidase_S32"/>
    <property type="match status" value="1"/>
</dbReference>
<dbReference type="InterPro" id="IPR008743">
    <property type="entry name" value="Arterivirus_Nsp2_C33"/>
</dbReference>
<feature type="domain" description="Peptidase C33" evidence="13">
    <location>
        <begin position="565"/>
        <end position="668"/>
    </location>
</feature>
<keyword evidence="5" id="KW-0688">Ribosomal frameshifting</keyword>
<keyword evidence="3 11" id="KW-0812">Transmembrane</keyword>
<feature type="transmembrane region" description="Helical" evidence="11">
    <location>
        <begin position="975"/>
        <end position="995"/>
    </location>
</feature>
<dbReference type="InterPro" id="IPR009003">
    <property type="entry name" value="Peptidase_S1_PA"/>
</dbReference>
<feature type="transmembrane region" description="Helical" evidence="11">
    <location>
        <begin position="861"/>
        <end position="879"/>
    </location>
</feature>
<keyword evidence="2" id="KW-0645">Protease</keyword>
<dbReference type="Pfam" id="PF16749">
    <property type="entry name" value="Arteri_nsp7a"/>
    <property type="match status" value="1"/>
</dbReference>
<dbReference type="GO" id="GO:0033644">
    <property type="term" value="C:host cell membrane"/>
    <property type="evidence" value="ECO:0007669"/>
    <property type="project" value="UniProtKB-SubCell"/>
</dbReference>
<reference evidence="15 16" key="1">
    <citation type="journal article" date="2013" name="J. Virol.">
        <title>Exceptional simian hemorrhagic Fever virus diversity in a wild african primate community.</title>
        <authorList>
            <person name="Lauck M."/>
            <person name="Sibley S.D."/>
            <person name="Hyeroba D."/>
            <person name="Tumukunde A."/>
            <person name="Weny G."/>
            <person name="Chapman C.A."/>
            <person name="Ting N."/>
            <person name="Switzer W.M."/>
            <person name="Kuhn J.H."/>
            <person name="Friedrich T.C."/>
            <person name="O'Connor D.H."/>
            <person name="Goldberg T.L."/>
        </authorList>
    </citation>
    <scope>NUCLEOTIDE SEQUENCE [LARGE SCALE GENOMIC DNA]</scope>
    <source>
        <strain evidence="15">Krtg05</strain>
    </source>
</reference>
<dbReference type="InterPro" id="IPR008760">
    <property type="entry name" value="EAV_peptidase_S32"/>
</dbReference>
<organism evidence="15 16">
    <name type="scientific">Kibale red-tailed guenon virus 1</name>
    <dbReference type="NCBI Taxonomy" id="1965065"/>
    <lineage>
        <taxon>Viruses</taxon>
        <taxon>Riboviria</taxon>
        <taxon>Orthornavirae</taxon>
        <taxon>Pisuviricota</taxon>
        <taxon>Pisoniviricetes</taxon>
        <taxon>Nidovirales</taxon>
        <taxon>Arnidovirineae</taxon>
        <taxon>Arteriviridae</taxon>
        <taxon>Simarterivirinae</taxon>
        <taxon>Iotaarterivirus</taxon>
        <taxon>Kigiartevirus</taxon>
        <taxon>Iotaarterivirus kibreg</taxon>
        <taxon>Iotaarterivirus kibreg 1</taxon>
    </lineage>
</organism>
<dbReference type="InterPro" id="IPR023338">
    <property type="entry name" value="Arterivirus_NSP4_peptidase"/>
</dbReference>
<dbReference type="PROSITE" id="PS51538">
    <property type="entry name" value="AV_CP"/>
    <property type="match status" value="1"/>
</dbReference>
<name>L0CQK2_9NIDO</name>
<dbReference type="Gene3D" id="3.90.70.70">
    <property type="entry name" value="Arterivirus papain-like cysteine protease beta domain"/>
    <property type="match status" value="2"/>
</dbReference>
<dbReference type="EMBL" id="JX473849">
    <property type="protein sequence ID" value="AGA19101.1"/>
    <property type="molecule type" value="Genomic_RNA"/>
</dbReference>
<dbReference type="Gene3D" id="3.90.70.160">
    <property type="match status" value="1"/>
</dbReference>
<evidence type="ECO:0000256" key="8">
    <source>
        <dbReference type="ARBA" id="ARBA00022989"/>
    </source>
</evidence>
<dbReference type="GO" id="GO:0019082">
    <property type="term" value="P:viral protein processing"/>
    <property type="evidence" value="ECO:0007669"/>
    <property type="project" value="InterPro"/>
</dbReference>
<dbReference type="Gene3D" id="3.30.1330.220">
    <property type="entry name" value="Arterivirus nonstructural protein 7 alpha"/>
    <property type="match status" value="1"/>
</dbReference>
<keyword evidence="7" id="KW-1043">Host membrane</keyword>
<feature type="transmembrane region" description="Helical" evidence="11">
    <location>
        <begin position="1290"/>
        <end position="1318"/>
    </location>
</feature>
<evidence type="ECO:0000256" key="5">
    <source>
        <dbReference type="ARBA" id="ARBA00022758"/>
    </source>
</evidence>
<feature type="transmembrane region" description="Helical" evidence="11">
    <location>
        <begin position="1735"/>
        <end position="1755"/>
    </location>
</feature>
<sequence length="2060" mass="222589">MLCECKATMPVGLLSGRVVCLMCGCARRPQPTPRDVVNACGPISQYVDARIAPIYAGLGANTCSLEFVTLCALEAGTSNDPRDLEIKIREACRAGGIGPLNIRKFLPGFLAFVKVCGPTFGAVGYCSPLHCSRDFFEGATHAIVRPPLYRGSERVDERFPYNFVLGGNMYQYGTNTITETEQCVMWTPGVVAGVAMVGADRIEFADAVIKSIPANFIAYKSWLGSVGHSLRVECQDHLGLAFDHGDCWTQLFPDPLNEKRIAQTFGYQLTIGVQGKYISRRAQINGMKFIYDTDGPFSVLLFHKGSWLGHVQEASKPIPEGMHLLARISVVPYNEFSPFPLFKFPGKVYFGGSAKSKTISPDTPITIDPNLPGLCWLHLLPPLSRTQEAQRAMLALQLTTDGVTGTYLHWRLLQNHLQVEEHPEGPYYIYHDRFDVTQRHISCGPTNIRGLVLLARIAVMPLDYTREIYQLGFGVRYGKKKKKGGGLKPPSTPDLSDDWDKSIKAQEASLTEQPQAQPKVTFGAPPPDKDIFKPNPAIRDVLCKKSTRRGKAIRVPNTPSLPSETFVPPPDGGCGVHCVAAIQHHVINKCWPAQSPKVNWGIQQWTDSDDLGEFLITSGTPAAIAPCNHARYVIRLVDNHFVVDHYPQRPALLSPVCCRGFCISVVGSVPGVEKEDCTFDITGSYSLLNRFNSAKEFFNVTTDVIKNRSSDVQLLGIVDRQGNPSASVPHSYVTAVTPNSEADFIKFSKPAPAPRKRKAATPLAAVVTEDQPQSSTAPPEQPKESSTAQPAKAEKVNDPSPPPSDEKDAHGIKSRYKTARTWCARACRDAISALNDPSGRVFGLLPHILAFFHCQTQPVSLWRLLVAYLSVALALVFTYHRSILATIFMVIPLLVCPKSARTRLISVVCGIIFLLNLFLGSERALCESDDDQCLRAIDHLRLRFSTTAPVYVTPGLLTVGFALLRNFIYTGAASVYIHCLLLLADIVLILALMFLNGICLRCFGRCIRTAPHEVHLCTIPASRVSRATLLDICDTFSAPPIDIIRMATGYAGCYQGCINPTGAAATIECARVDPKKVTPSTCASFPSCASEAVKAIHVLSARGTIGPFNNAKVEKVEKLPFKNPLFPYDVDNKKVVVVDPTTYTLFSELGCDVSHLVLGSGDFFKAMNTPRPDAFTILKLKATRRLGGGIVPRAALAAAYVIACVCLGVYLQSPSHCGITTSDPFCKSSFGVPIIQSQGICRGDICLSPNGVSRSVFGALDLTPVAPYIIVLLLLVFVLWYHFPTLIEAGFTLLVALLPGSHAVNVLRVGLALAFAPFVSIKVLVFHICTTMLLSPICAFVILVVLLVAWYVGNQTGTLGLVTPYDIHRVVKSPRDSVAIANAPPNTYFGAVRRAALTGKPVLFMADNTGFIFEGAFRNSNCAPNSVSVHGAASGSGGLFNRNGKTVCVTAAHVCGTGPAVVSFASQNYNATFTCCGDYAEAEVNVPGQFPDYVSAPKDYIGRAYWYCANGVETGFVTPTGCIVFSGPGDSGSPITTPEGRLVGVHTGSDAAGTGAYSRSDGSLVSGGVSLCLAAQHYDGSLVGVPTTLPRGAVRDTEQVPSALANLLSQSLMYEGSLSTLQLLVVAAVLWKYCILPSVIPFVVLFFLINEIAPRCIMRALFNFCLFALAILTPLAGKVFFIRLLICALNRNTTALLVHVVFGIAAFINDYLIVGNVDLALRDCSFYVMGVNHDPVIGLSIGCVVSLACIILDIFGHTKLGSIISGTGSFDPTFLARYVHEGIRQGVSTGYATESLSACLATSLSKDELAFVEQLVDCKAVVAAVNTQRALDDYILSTNARRLRSHLTSVHATAAAQRALACLEDFLVGTSKPLKPGDPVILLGAAPGTISPAYCGDKEYVVRPIRSQTVAGTLCTLCQVEVVVEASLLSTTEHNGKKYLTVNGKTCFDHPQFKPENDARISKGTRDNEEKKRDSEKLGTITISGTHYDKYWDKVSGDVWYEPITKESAIPSVQNLTPVDIASAATMIGLSTDLSEADKRRLQTIIGKLNGLASQQALNC</sequence>
<evidence type="ECO:0000313" key="16">
    <source>
        <dbReference type="Proteomes" id="UP000243013"/>
    </source>
</evidence>
<feature type="region of interest" description="Disordered" evidence="10">
    <location>
        <begin position="478"/>
        <end position="535"/>
    </location>
</feature>
<feature type="transmembrane region" description="Helical" evidence="11">
    <location>
        <begin position="1661"/>
        <end position="1682"/>
    </location>
</feature>
<keyword evidence="6" id="KW-0378">Hydrolase</keyword>
<evidence type="ECO:0000256" key="6">
    <source>
        <dbReference type="ARBA" id="ARBA00022801"/>
    </source>
</evidence>
<feature type="transmembrane region" description="Helical" evidence="11">
    <location>
        <begin position="1324"/>
        <end position="1352"/>
    </location>
</feature>
<comment type="subcellular location">
    <subcellularLocation>
        <location evidence="1">Host membrane</location>
        <topology evidence="1">Multi-pass membrane protein</topology>
    </subcellularLocation>
</comment>
<evidence type="ECO:0000256" key="9">
    <source>
        <dbReference type="ARBA" id="ARBA00023136"/>
    </source>
</evidence>
<dbReference type="InterPro" id="IPR031932">
    <property type="entry name" value="Arteri_nsp7a"/>
</dbReference>
<evidence type="ECO:0000256" key="3">
    <source>
        <dbReference type="ARBA" id="ARBA00022692"/>
    </source>
</evidence>
<feature type="domain" description="Peptidase C32" evidence="14">
    <location>
        <begin position="240"/>
        <end position="351"/>
    </location>
</feature>
<dbReference type="InterPro" id="IPR043504">
    <property type="entry name" value="Peptidase_S1_PA_chymotrypsin"/>
</dbReference>
<dbReference type="GO" id="GO:0046872">
    <property type="term" value="F:metal ion binding"/>
    <property type="evidence" value="ECO:0007669"/>
    <property type="project" value="UniProtKB-KW"/>
</dbReference>
<dbReference type="GO" id="GO:0008234">
    <property type="term" value="F:cysteine-type peptidase activity"/>
    <property type="evidence" value="ECO:0007669"/>
    <property type="project" value="InterPro"/>
</dbReference>
<evidence type="ECO:0000313" key="15">
    <source>
        <dbReference type="EMBL" id="AGA19101.1"/>
    </source>
</evidence>
<evidence type="ECO:0000256" key="1">
    <source>
        <dbReference type="ARBA" id="ARBA00004301"/>
    </source>
</evidence>
<evidence type="ECO:0000256" key="2">
    <source>
        <dbReference type="ARBA" id="ARBA00022670"/>
    </source>
</evidence>
<dbReference type="InterPro" id="IPR025773">
    <property type="entry name" value="AV_PCPbeta"/>
</dbReference>
<feature type="transmembrane region" description="Helical" evidence="11">
    <location>
        <begin position="1623"/>
        <end position="1649"/>
    </location>
</feature>
<dbReference type="GO" id="GO:0004252">
    <property type="term" value="F:serine-type endopeptidase activity"/>
    <property type="evidence" value="ECO:0007669"/>
    <property type="project" value="InterPro"/>
</dbReference>
<feature type="transmembrane region" description="Helical" evidence="11">
    <location>
        <begin position="900"/>
        <end position="919"/>
    </location>
</feature>
<dbReference type="SUPFAM" id="SSF50494">
    <property type="entry name" value="Trypsin-like serine proteases"/>
    <property type="match status" value="1"/>
</dbReference>
<evidence type="ECO:0000256" key="10">
    <source>
        <dbReference type="SAM" id="MobiDB-lite"/>
    </source>
</evidence>
<dbReference type="InterPro" id="IPR038154">
    <property type="entry name" value="AV_PCPbeta_sf"/>
</dbReference>
<dbReference type="InterPro" id="IPR038451">
    <property type="entry name" value="Arteri_nsp7a_sf"/>
</dbReference>
<dbReference type="GO" id="GO:0075523">
    <property type="term" value="P:viral translational frameshifting"/>
    <property type="evidence" value="ECO:0007669"/>
    <property type="project" value="UniProtKB-KW"/>
</dbReference>
<evidence type="ECO:0000259" key="14">
    <source>
        <dbReference type="PROSITE" id="PS51540"/>
    </source>
</evidence>
<evidence type="ECO:0000259" key="13">
    <source>
        <dbReference type="PROSITE" id="PS51538"/>
    </source>
</evidence>
<proteinExistence type="predicted"/>